<protein>
    <submittedName>
        <fullName evidence="1">Uncharacterized protein</fullName>
    </submittedName>
</protein>
<sequence>MCGLVEAFVGSITLLRQTDICYPNGSKSSNYIAVASLFQSHTNHQWLLTSLSLWRLLFLHQKIFDVVLSITFRASWRWMKSEF</sequence>
<evidence type="ECO:0000313" key="1">
    <source>
        <dbReference type="EMBL" id="CEG45494.1"/>
    </source>
</evidence>
<name>A0A0P1AWE8_PLAHL</name>
<proteinExistence type="predicted"/>
<evidence type="ECO:0000313" key="2">
    <source>
        <dbReference type="Proteomes" id="UP000054928"/>
    </source>
</evidence>
<reference evidence="2" key="1">
    <citation type="submission" date="2014-09" db="EMBL/GenBank/DDBJ databases">
        <authorList>
            <person name="Sharma Rahul"/>
            <person name="Thines Marco"/>
        </authorList>
    </citation>
    <scope>NUCLEOTIDE SEQUENCE [LARGE SCALE GENOMIC DNA]</scope>
</reference>
<dbReference type="RefSeq" id="XP_036263341.1">
    <property type="nucleotide sequence ID" value="XM_036407081.1"/>
</dbReference>
<dbReference type="GeneID" id="59052731"/>
<dbReference type="AlphaFoldDB" id="A0A0P1AWE8"/>
<dbReference type="Proteomes" id="UP000054928">
    <property type="component" value="Unassembled WGS sequence"/>
</dbReference>
<organism evidence="1 2">
    <name type="scientific">Plasmopara halstedii</name>
    <name type="common">Downy mildew of sunflower</name>
    <dbReference type="NCBI Taxonomy" id="4781"/>
    <lineage>
        <taxon>Eukaryota</taxon>
        <taxon>Sar</taxon>
        <taxon>Stramenopiles</taxon>
        <taxon>Oomycota</taxon>
        <taxon>Peronosporomycetes</taxon>
        <taxon>Peronosporales</taxon>
        <taxon>Peronosporaceae</taxon>
        <taxon>Plasmopara</taxon>
    </lineage>
</organism>
<dbReference type="EMBL" id="CCYD01001583">
    <property type="protein sequence ID" value="CEG45494.1"/>
    <property type="molecule type" value="Genomic_DNA"/>
</dbReference>
<accession>A0A0P1AWE8</accession>
<keyword evidence="2" id="KW-1185">Reference proteome</keyword>